<evidence type="ECO:0000256" key="1">
    <source>
        <dbReference type="ARBA" id="ARBA00004325"/>
    </source>
</evidence>
<evidence type="ECO:0000256" key="8">
    <source>
        <dbReference type="ARBA" id="ARBA00023136"/>
    </source>
</evidence>
<keyword evidence="3" id="KW-0813">Transport</keyword>
<proteinExistence type="inferred from homology"/>
<dbReference type="GO" id="GO:0090730">
    <property type="term" value="C:Las1 complex"/>
    <property type="evidence" value="ECO:0007669"/>
    <property type="project" value="InterPro"/>
</dbReference>
<dbReference type="Pfam" id="PF04031">
    <property type="entry name" value="Las1"/>
    <property type="match status" value="1"/>
</dbReference>
<evidence type="ECO:0000256" key="5">
    <source>
        <dbReference type="ARBA" id="ARBA00022781"/>
    </source>
</evidence>
<keyword evidence="5" id="KW-0375">Hydrogen ion transport</keyword>
<dbReference type="PANTHER" id="PTHR15002:SF0">
    <property type="entry name" value="RIBOSOMAL BIOGENESIS PROTEIN LAS1L"/>
    <property type="match status" value="1"/>
</dbReference>
<evidence type="ECO:0000256" key="9">
    <source>
        <dbReference type="ARBA" id="ARBA00023310"/>
    </source>
</evidence>
<evidence type="ECO:0000313" key="10">
    <source>
        <dbReference type="EMBL" id="TIC30402.1"/>
    </source>
</evidence>
<dbReference type="GO" id="GO:0030687">
    <property type="term" value="C:preribosome, large subunit precursor"/>
    <property type="evidence" value="ECO:0007669"/>
    <property type="project" value="TreeGrafter"/>
</dbReference>
<evidence type="ECO:0000256" key="3">
    <source>
        <dbReference type="ARBA" id="ARBA00022448"/>
    </source>
</evidence>
<dbReference type="InterPro" id="IPR006808">
    <property type="entry name" value="ATP_synth_F0_gsu_mt"/>
</dbReference>
<dbReference type="Pfam" id="PF04718">
    <property type="entry name" value="ATP-synt_G"/>
    <property type="match status" value="1"/>
</dbReference>
<dbReference type="GO" id="GO:0031966">
    <property type="term" value="C:mitochondrial membrane"/>
    <property type="evidence" value="ECO:0007669"/>
    <property type="project" value="UniProtKB-SubCell"/>
</dbReference>
<dbReference type="GO" id="GO:0045259">
    <property type="term" value="C:proton-transporting ATP synthase complex"/>
    <property type="evidence" value="ECO:0007669"/>
    <property type="project" value="UniProtKB-KW"/>
</dbReference>
<reference evidence="12 13" key="1">
    <citation type="submission" date="2019-03" db="EMBL/GenBank/DDBJ databases">
        <title>Sequencing 25 genomes of Wallemia mellicola.</title>
        <authorList>
            <person name="Gostincar C."/>
        </authorList>
    </citation>
    <scope>NUCLEOTIDE SEQUENCE [LARGE SCALE GENOMIC DNA]</scope>
    <source>
        <strain evidence="11 13">EXF-757</strain>
        <strain evidence="10 12">EXF-8738</strain>
    </source>
</reference>
<keyword evidence="4" id="KW-0138">CF(0)</keyword>
<protein>
    <submittedName>
        <fullName evidence="11">Las1-domain-containing protein</fullName>
    </submittedName>
</protein>
<dbReference type="GO" id="GO:0000470">
    <property type="term" value="P:maturation of LSU-rRNA"/>
    <property type="evidence" value="ECO:0007669"/>
    <property type="project" value="TreeGrafter"/>
</dbReference>
<dbReference type="EMBL" id="SPRX01000026">
    <property type="protein sequence ID" value="TIC65137.1"/>
    <property type="molecule type" value="Genomic_DNA"/>
</dbReference>
<comment type="caution">
    <text evidence="11">The sequence shown here is derived from an EMBL/GenBank/DDBJ whole genome shotgun (WGS) entry which is preliminary data.</text>
</comment>
<sequence>MRTTPWCNKNEFRQVYSGLFQTGDRNESVNTLKLWLNRGNCPHSIESTLSLMESLDMTTKGDISQNQKQLLMSIAIIRFVNGLVDPLQQFSFARSIHDLAKQIDLPLKFVQLRHTSTHDNLPSLKVLTQSTIDALDWLRTRYWDVVLSTLEESNSTVNSMETRLEALNSILTDDSPNESGWTAASNFKPSAIGLLNNKKSNLYLYLYRMAQRFIDQGLNILRRVGGGVEKALGSYKEPVFYNAQVGKELFKQVYQAEKLSPPSSFSQVASTWSNIFAKAAQRQTYVQLFESGQWSKVAVIGLEAYGIFKLGEIIGKRKLVGYGPKAQEHH</sequence>
<dbReference type="AlphaFoldDB" id="A0A4T0RNU4"/>
<evidence type="ECO:0000256" key="4">
    <source>
        <dbReference type="ARBA" id="ARBA00022547"/>
    </source>
</evidence>
<evidence type="ECO:0000256" key="6">
    <source>
        <dbReference type="ARBA" id="ARBA00023065"/>
    </source>
</evidence>
<evidence type="ECO:0000256" key="2">
    <source>
        <dbReference type="ARBA" id="ARBA00005699"/>
    </source>
</evidence>
<evidence type="ECO:0000313" key="12">
    <source>
        <dbReference type="Proteomes" id="UP000305647"/>
    </source>
</evidence>
<dbReference type="GO" id="GO:0015078">
    <property type="term" value="F:proton transmembrane transporter activity"/>
    <property type="evidence" value="ECO:0007669"/>
    <property type="project" value="InterPro"/>
</dbReference>
<dbReference type="GO" id="GO:0015986">
    <property type="term" value="P:proton motive force-driven ATP synthesis"/>
    <property type="evidence" value="ECO:0007669"/>
    <property type="project" value="InterPro"/>
</dbReference>
<dbReference type="Proteomes" id="UP000310708">
    <property type="component" value="Unassembled WGS sequence"/>
</dbReference>
<keyword evidence="6" id="KW-0406">Ion transport</keyword>
<dbReference type="GO" id="GO:0000460">
    <property type="term" value="P:maturation of 5.8S rRNA"/>
    <property type="evidence" value="ECO:0007669"/>
    <property type="project" value="TreeGrafter"/>
</dbReference>
<organism evidence="11 13">
    <name type="scientific">Wallemia mellicola</name>
    <dbReference type="NCBI Taxonomy" id="1708541"/>
    <lineage>
        <taxon>Eukaryota</taxon>
        <taxon>Fungi</taxon>
        <taxon>Dikarya</taxon>
        <taxon>Basidiomycota</taxon>
        <taxon>Wallemiomycotina</taxon>
        <taxon>Wallemiomycetes</taxon>
        <taxon>Wallemiales</taxon>
        <taxon>Wallemiaceae</taxon>
        <taxon>Wallemia</taxon>
    </lineage>
</organism>
<dbReference type="PANTHER" id="PTHR15002">
    <property type="entry name" value="RIBOSOMAL BIOGENESIS PROTEIN LAS1L"/>
    <property type="match status" value="1"/>
</dbReference>
<name>A0A4T0RNU4_9BASI</name>
<evidence type="ECO:0000313" key="11">
    <source>
        <dbReference type="EMBL" id="TIC65137.1"/>
    </source>
</evidence>
<dbReference type="InterPro" id="IPR007174">
    <property type="entry name" value="Las1"/>
</dbReference>
<dbReference type="GO" id="GO:0004519">
    <property type="term" value="F:endonuclease activity"/>
    <property type="evidence" value="ECO:0007669"/>
    <property type="project" value="InterPro"/>
</dbReference>
<keyword evidence="8" id="KW-0472">Membrane</keyword>
<keyword evidence="9" id="KW-0066">ATP synthesis</keyword>
<keyword evidence="7" id="KW-0496">Mitochondrion</keyword>
<gene>
    <name evidence="11" type="ORF">E3Q01_02306</name>
    <name evidence="10" type="ORF">E3Q10_02111</name>
</gene>
<evidence type="ECO:0000313" key="13">
    <source>
        <dbReference type="Proteomes" id="UP000310708"/>
    </source>
</evidence>
<comment type="similarity">
    <text evidence="2">Belongs to the ATPase g subunit family.</text>
</comment>
<dbReference type="Proteomes" id="UP000305647">
    <property type="component" value="Unassembled WGS sequence"/>
</dbReference>
<comment type="subcellular location">
    <subcellularLocation>
        <location evidence="1">Mitochondrion membrane</location>
    </subcellularLocation>
</comment>
<accession>A0A4T0RNU4</accession>
<evidence type="ECO:0000256" key="7">
    <source>
        <dbReference type="ARBA" id="ARBA00023128"/>
    </source>
</evidence>
<dbReference type="EMBL" id="SPRO01000019">
    <property type="protein sequence ID" value="TIC30402.1"/>
    <property type="molecule type" value="Genomic_DNA"/>
</dbReference>